<evidence type="ECO:0000256" key="1">
    <source>
        <dbReference type="ARBA" id="ARBA00000632"/>
    </source>
</evidence>
<sequence>MARVSPRIIAAALAVVIPFTIGFEGTKQVAYRDPVGIATACTGHTGPDVRVGQVYTTEQCTQLLNADERAAMDAVLALTTGPINANELAALTDFTFNVGRGALAGSTLRQKFNAGDHRGACEELKKWVYAKVKGKAVKMNGLVKRRQAEYEVCTR</sequence>
<accession>A0ABX8UMC1</accession>
<evidence type="ECO:0000256" key="6">
    <source>
        <dbReference type="RuleBase" id="RU003788"/>
    </source>
</evidence>
<dbReference type="CDD" id="cd16900">
    <property type="entry name" value="endolysin_R21-like"/>
    <property type="match status" value="1"/>
</dbReference>
<name>A0ABX8UMC1_9BURK</name>
<keyword evidence="4 6" id="KW-0378">Hydrolase</keyword>
<dbReference type="Gene3D" id="1.10.530.40">
    <property type="match status" value="1"/>
</dbReference>
<proteinExistence type="inferred from homology"/>
<dbReference type="PANTHER" id="PTHR38107:SF3">
    <property type="entry name" value="LYSOZYME RRRD-RELATED"/>
    <property type="match status" value="1"/>
</dbReference>
<comment type="similarity">
    <text evidence="6">Belongs to the glycosyl hydrolase 24 family.</text>
</comment>
<dbReference type="HAMAP" id="MF_04110">
    <property type="entry name" value="ENDOLYSIN_T4"/>
    <property type="match status" value="1"/>
</dbReference>
<comment type="catalytic activity">
    <reaction evidence="1 6">
        <text>Hydrolysis of (1-&gt;4)-beta-linkages between N-acetylmuramic acid and N-acetyl-D-glucosamine residues in a peptidoglycan and between N-acetyl-D-glucosamine residues in chitodextrins.</text>
        <dbReference type="EC" id="3.2.1.17"/>
    </reaction>
</comment>
<evidence type="ECO:0000313" key="7">
    <source>
        <dbReference type="EMBL" id="QYD70158.1"/>
    </source>
</evidence>
<protein>
    <recommendedName>
        <fullName evidence="6">Lysozyme</fullName>
        <ecNumber evidence="6">3.2.1.17</ecNumber>
    </recommendedName>
</protein>
<keyword evidence="8" id="KW-1185">Reference proteome</keyword>
<dbReference type="InterPro" id="IPR023347">
    <property type="entry name" value="Lysozyme_dom_sf"/>
</dbReference>
<dbReference type="RefSeq" id="WP_219799485.1">
    <property type="nucleotide sequence ID" value="NZ_CP080095.1"/>
</dbReference>
<dbReference type="PANTHER" id="PTHR38107">
    <property type="match status" value="1"/>
</dbReference>
<keyword evidence="3 6" id="KW-0081">Bacteriolytic enzyme</keyword>
<keyword evidence="5 6" id="KW-0326">Glycosidase</keyword>
<dbReference type="Pfam" id="PF00959">
    <property type="entry name" value="Phage_lysozyme"/>
    <property type="match status" value="1"/>
</dbReference>
<reference evidence="7 8" key="1">
    <citation type="submission" date="2021-07" db="EMBL/GenBank/DDBJ databases">
        <title>Paraburkholderia edwinii protects Aspergillus sp. from phenazines by acting as a toxin sponge.</title>
        <authorList>
            <person name="Dahlstrom K.M."/>
            <person name="Newman D.K."/>
        </authorList>
    </citation>
    <scope>NUCLEOTIDE SEQUENCE [LARGE SCALE GENOMIC DNA]</scope>
    <source>
        <strain evidence="7 8">Pe01</strain>
    </source>
</reference>
<keyword evidence="2 6" id="KW-0929">Antimicrobial</keyword>
<gene>
    <name evidence="7" type="ORF">KZJ38_07585</name>
</gene>
<dbReference type="EMBL" id="CP080095">
    <property type="protein sequence ID" value="QYD70158.1"/>
    <property type="molecule type" value="Genomic_DNA"/>
</dbReference>
<dbReference type="InterPro" id="IPR002196">
    <property type="entry name" value="Glyco_hydro_24"/>
</dbReference>
<organism evidence="7 8">
    <name type="scientific">Paraburkholderia edwinii</name>
    <dbReference type="NCBI Taxonomy" id="2861782"/>
    <lineage>
        <taxon>Bacteria</taxon>
        <taxon>Pseudomonadati</taxon>
        <taxon>Pseudomonadota</taxon>
        <taxon>Betaproteobacteria</taxon>
        <taxon>Burkholderiales</taxon>
        <taxon>Burkholderiaceae</taxon>
        <taxon>Paraburkholderia</taxon>
    </lineage>
</organism>
<dbReference type="EC" id="3.2.1.17" evidence="6"/>
<evidence type="ECO:0000256" key="4">
    <source>
        <dbReference type="ARBA" id="ARBA00022801"/>
    </source>
</evidence>
<evidence type="ECO:0000256" key="5">
    <source>
        <dbReference type="ARBA" id="ARBA00023295"/>
    </source>
</evidence>
<evidence type="ECO:0000313" key="8">
    <source>
        <dbReference type="Proteomes" id="UP000826462"/>
    </source>
</evidence>
<dbReference type="SUPFAM" id="SSF53955">
    <property type="entry name" value="Lysozyme-like"/>
    <property type="match status" value="1"/>
</dbReference>
<evidence type="ECO:0000256" key="3">
    <source>
        <dbReference type="ARBA" id="ARBA00022638"/>
    </source>
</evidence>
<dbReference type="InterPro" id="IPR051018">
    <property type="entry name" value="Bacteriophage_GH24"/>
</dbReference>
<dbReference type="Proteomes" id="UP000826462">
    <property type="component" value="Chromosome 1"/>
</dbReference>
<dbReference type="InterPro" id="IPR023346">
    <property type="entry name" value="Lysozyme-like_dom_sf"/>
</dbReference>
<evidence type="ECO:0000256" key="2">
    <source>
        <dbReference type="ARBA" id="ARBA00022529"/>
    </source>
</evidence>
<dbReference type="InterPro" id="IPR034690">
    <property type="entry name" value="Endolysin_T4_type"/>
</dbReference>